<dbReference type="Proteomes" id="UP000722750">
    <property type="component" value="Unassembled WGS sequence"/>
</dbReference>
<name>A0A941W2A7_9BACT</name>
<evidence type="ECO:0000313" key="2">
    <source>
        <dbReference type="EMBL" id="MBS1257874.1"/>
    </source>
</evidence>
<gene>
    <name evidence="2" type="ORF">MAG551_00927</name>
</gene>
<protein>
    <recommendedName>
        <fullName evidence="1">DZANK-type domain-containing protein</fullName>
    </recommendedName>
</protein>
<comment type="caution">
    <text evidence="2">The sequence shown here is derived from an EMBL/GenBank/DDBJ whole genome shotgun (WGS) entry which is preliminary data.</text>
</comment>
<accession>A0A941W2A7</accession>
<sequence>MSEMNEELNKGSFSVCPNSSCEYNHHVKGANFCTLCGTLLYQRCDDCLSANPKYAKFCHYCGTSLLELRSIEGQYEDVDDAER</sequence>
<dbReference type="AlphaFoldDB" id="A0A941W2A7"/>
<dbReference type="Pfam" id="PF12773">
    <property type="entry name" value="DZR"/>
    <property type="match status" value="1"/>
</dbReference>
<organism evidence="2 3">
    <name type="scientific">Candidatus Scalindua arabica</name>
    <dbReference type="NCBI Taxonomy" id="1127984"/>
    <lineage>
        <taxon>Bacteria</taxon>
        <taxon>Pseudomonadati</taxon>
        <taxon>Planctomycetota</taxon>
        <taxon>Candidatus Brocadiia</taxon>
        <taxon>Candidatus Brocadiales</taxon>
        <taxon>Candidatus Scalinduaceae</taxon>
        <taxon>Candidatus Scalindua</taxon>
    </lineage>
</organism>
<evidence type="ECO:0000259" key="1">
    <source>
        <dbReference type="Pfam" id="PF12773"/>
    </source>
</evidence>
<reference evidence="2" key="1">
    <citation type="journal article" date="2021" name="ISME J.">
        <title>Fine-scale metabolic discontinuity in a stratified prokaryote microbiome of a Red Sea deep halocline.</title>
        <authorList>
            <person name="Michoud G."/>
            <person name="Ngugi D.K."/>
            <person name="Barozzi A."/>
            <person name="Merlino G."/>
            <person name="Calleja M.L."/>
            <person name="Delgado-Huertas A."/>
            <person name="Moran X.A.G."/>
            <person name="Daffonchio D."/>
        </authorList>
    </citation>
    <scope>NUCLEOTIDE SEQUENCE</scope>
    <source>
        <strain evidence="2">SuakinDeep_MAG55_1</strain>
    </source>
</reference>
<evidence type="ECO:0000313" key="3">
    <source>
        <dbReference type="Proteomes" id="UP000722750"/>
    </source>
</evidence>
<proteinExistence type="predicted"/>
<dbReference type="InterPro" id="IPR025874">
    <property type="entry name" value="DZR"/>
</dbReference>
<feature type="domain" description="DZANK-type" evidence="1">
    <location>
        <begin position="21"/>
        <end position="62"/>
    </location>
</feature>
<dbReference type="EMBL" id="JAANXD010000040">
    <property type="protein sequence ID" value="MBS1257874.1"/>
    <property type="molecule type" value="Genomic_DNA"/>
</dbReference>